<organism evidence="1 2">
    <name type="scientific">Thioalkalivibrio paradoxus ARh 1</name>
    <dbReference type="NCBI Taxonomy" id="713585"/>
    <lineage>
        <taxon>Bacteria</taxon>
        <taxon>Pseudomonadati</taxon>
        <taxon>Pseudomonadota</taxon>
        <taxon>Gammaproteobacteria</taxon>
        <taxon>Chromatiales</taxon>
        <taxon>Ectothiorhodospiraceae</taxon>
        <taxon>Thioalkalivibrio</taxon>
    </lineage>
</organism>
<evidence type="ECO:0000313" key="2">
    <source>
        <dbReference type="Proteomes" id="UP000005289"/>
    </source>
</evidence>
<protein>
    <submittedName>
        <fullName evidence="1">Uncharacterized protein</fullName>
    </submittedName>
</protein>
<gene>
    <name evidence="1" type="ORF">THITH_11550</name>
</gene>
<dbReference type="AlphaFoldDB" id="W0DP62"/>
<dbReference type="HOGENOM" id="CLU_1488376_0_0_6"/>
<proteinExistence type="predicted"/>
<sequence>MIGCALVDVKEDPASPYYLVPEGAVIELHQPVAIPPGTTRVWFVRGRVAPGRDWYDTSCNLEINTLDRNRVQTVEAGRFVVRRVQRTSASVAQWQPSVEVAMLGGGIGGDSGYNRTWQGYHLWLASENQPDVRRLTCAGIYGEPRDAKPPSINEMRATLGTVASLRLP</sequence>
<evidence type="ECO:0000313" key="1">
    <source>
        <dbReference type="EMBL" id="AHE98778.1"/>
    </source>
</evidence>
<dbReference type="Proteomes" id="UP000005289">
    <property type="component" value="Chromosome"/>
</dbReference>
<reference evidence="1 2" key="1">
    <citation type="submission" date="2013-12" db="EMBL/GenBank/DDBJ databases">
        <authorList>
            <consortium name="DOE Joint Genome Institute"/>
            <person name="Muyzer G."/>
            <person name="Huntemann M."/>
            <person name="Han J."/>
            <person name="Chen A."/>
            <person name="Kyrpides N."/>
            <person name="Mavromatis K."/>
            <person name="Markowitz V."/>
            <person name="Palaniappan K."/>
            <person name="Ivanova N."/>
            <person name="Schaumberg A."/>
            <person name="Pati A."/>
            <person name="Liolios K."/>
            <person name="Nordberg H.P."/>
            <person name="Cantor M.N."/>
            <person name="Hua S.X."/>
            <person name="Woyke T."/>
        </authorList>
    </citation>
    <scope>NUCLEOTIDE SEQUENCE [LARGE SCALE GENOMIC DNA]</scope>
    <source>
        <strain evidence="1 2">ARh 1</strain>
    </source>
</reference>
<dbReference type="KEGG" id="tti:THITH_11550"/>
<dbReference type="EMBL" id="CP007029">
    <property type="protein sequence ID" value="AHE98778.1"/>
    <property type="molecule type" value="Genomic_DNA"/>
</dbReference>
<keyword evidence="2" id="KW-1185">Reference proteome</keyword>
<accession>W0DP62</accession>
<name>W0DP62_9GAMM</name>